<reference evidence="2" key="2">
    <citation type="submission" date="2008-12" db="EMBL/GenBank/DDBJ databases">
        <title>Improved gene annotation of the rice (Oryza sativa) genomes.</title>
        <authorList>
            <person name="Wang J."/>
            <person name="Li R."/>
            <person name="Fan W."/>
            <person name="Huang Q."/>
            <person name="Zhang J."/>
            <person name="Zhou Y."/>
            <person name="Hu Y."/>
            <person name="Zi S."/>
            <person name="Li J."/>
            <person name="Ni P."/>
            <person name="Zheng H."/>
            <person name="Zhang Y."/>
            <person name="Zhao M."/>
            <person name="Hao Q."/>
            <person name="McDermott J."/>
            <person name="Samudrala R."/>
            <person name="Kristiansen K."/>
            <person name="Wong G.K.-S."/>
        </authorList>
    </citation>
    <scope>NUCLEOTIDE SEQUENCE</scope>
</reference>
<feature type="compositionally biased region" description="Basic residues" evidence="1">
    <location>
        <begin position="92"/>
        <end position="108"/>
    </location>
</feature>
<accession>A3ATM6</accession>
<reference evidence="2" key="1">
    <citation type="journal article" date="2005" name="PLoS Biol.">
        <title>The genomes of Oryza sativa: a history of duplications.</title>
        <authorList>
            <person name="Yu J."/>
            <person name="Wang J."/>
            <person name="Lin W."/>
            <person name="Li S."/>
            <person name="Li H."/>
            <person name="Zhou J."/>
            <person name="Ni P."/>
            <person name="Dong W."/>
            <person name="Hu S."/>
            <person name="Zeng C."/>
            <person name="Zhang J."/>
            <person name="Zhang Y."/>
            <person name="Li R."/>
            <person name="Xu Z."/>
            <person name="Li S."/>
            <person name="Li X."/>
            <person name="Zheng H."/>
            <person name="Cong L."/>
            <person name="Lin L."/>
            <person name="Yin J."/>
            <person name="Geng J."/>
            <person name="Li G."/>
            <person name="Shi J."/>
            <person name="Liu J."/>
            <person name="Lv H."/>
            <person name="Li J."/>
            <person name="Wang J."/>
            <person name="Deng Y."/>
            <person name="Ran L."/>
            <person name="Shi X."/>
            <person name="Wang X."/>
            <person name="Wu Q."/>
            <person name="Li C."/>
            <person name="Ren X."/>
            <person name="Wang J."/>
            <person name="Wang X."/>
            <person name="Li D."/>
            <person name="Liu D."/>
            <person name="Zhang X."/>
            <person name="Ji Z."/>
            <person name="Zhao W."/>
            <person name="Sun Y."/>
            <person name="Zhang Z."/>
            <person name="Bao J."/>
            <person name="Han Y."/>
            <person name="Dong L."/>
            <person name="Ji J."/>
            <person name="Chen P."/>
            <person name="Wu S."/>
            <person name="Liu J."/>
            <person name="Xiao Y."/>
            <person name="Bu D."/>
            <person name="Tan J."/>
            <person name="Yang L."/>
            <person name="Ye C."/>
            <person name="Zhang J."/>
            <person name="Xu J."/>
            <person name="Zhou Y."/>
            <person name="Yu Y."/>
            <person name="Zhang B."/>
            <person name="Zhuang S."/>
            <person name="Wei H."/>
            <person name="Liu B."/>
            <person name="Lei M."/>
            <person name="Yu H."/>
            <person name="Li Y."/>
            <person name="Xu H."/>
            <person name="Wei S."/>
            <person name="He X."/>
            <person name="Fang L."/>
            <person name="Zhang Z."/>
            <person name="Zhang Y."/>
            <person name="Huang X."/>
            <person name="Su Z."/>
            <person name="Tong W."/>
            <person name="Li J."/>
            <person name="Tong Z."/>
            <person name="Li S."/>
            <person name="Ye J."/>
            <person name="Wang L."/>
            <person name="Fang L."/>
            <person name="Lei T."/>
            <person name="Chen C."/>
            <person name="Chen H."/>
            <person name="Xu Z."/>
            <person name="Li H."/>
            <person name="Huang H."/>
            <person name="Zhang F."/>
            <person name="Xu H."/>
            <person name="Li N."/>
            <person name="Zhao C."/>
            <person name="Li S."/>
            <person name="Dong L."/>
            <person name="Huang Y."/>
            <person name="Li L."/>
            <person name="Xi Y."/>
            <person name="Qi Q."/>
            <person name="Li W."/>
            <person name="Zhang B."/>
            <person name="Hu W."/>
            <person name="Zhang Y."/>
            <person name="Tian X."/>
            <person name="Jiao Y."/>
            <person name="Liang X."/>
            <person name="Jin J."/>
            <person name="Gao L."/>
            <person name="Zheng W."/>
            <person name="Hao B."/>
            <person name="Liu S."/>
            <person name="Wang W."/>
            <person name="Yuan L."/>
            <person name="Cao M."/>
            <person name="McDermott J."/>
            <person name="Samudrala R."/>
            <person name="Wang J."/>
            <person name="Wong G.K."/>
            <person name="Yang H."/>
        </authorList>
    </citation>
    <scope>NUCLEOTIDE SEQUENCE [LARGE SCALE GENOMIC DNA]</scope>
</reference>
<protein>
    <submittedName>
        <fullName evidence="2">Uncharacterized protein</fullName>
    </submittedName>
</protein>
<feature type="region of interest" description="Disordered" evidence="1">
    <location>
        <begin position="1"/>
        <end position="181"/>
    </location>
</feature>
<dbReference type="EMBL" id="CM000141">
    <property type="protein sequence ID" value="EAZ30665.1"/>
    <property type="molecule type" value="Genomic_DNA"/>
</dbReference>
<organism evidence="2">
    <name type="scientific">Oryza sativa subsp. japonica</name>
    <name type="common">Rice</name>
    <dbReference type="NCBI Taxonomy" id="39947"/>
    <lineage>
        <taxon>Eukaryota</taxon>
        <taxon>Viridiplantae</taxon>
        <taxon>Streptophyta</taxon>
        <taxon>Embryophyta</taxon>
        <taxon>Tracheophyta</taxon>
        <taxon>Spermatophyta</taxon>
        <taxon>Magnoliopsida</taxon>
        <taxon>Liliopsida</taxon>
        <taxon>Poales</taxon>
        <taxon>Poaceae</taxon>
        <taxon>BOP clade</taxon>
        <taxon>Oryzoideae</taxon>
        <taxon>Oryzeae</taxon>
        <taxon>Oryzinae</taxon>
        <taxon>Oryza</taxon>
        <taxon>Oryza sativa</taxon>
    </lineage>
</organism>
<sequence>MSFSFEGSRRSSPRGDASAPTRVGRRRAFPLPFASPPPEWPAGKLAGRKDGGGGASLEGAAAGASRRRGGGGGQIRGGGSGGGGAEEVAAATRRRWRRLTGRRRRWRRQQQDGGGAGSGDGAGPAARGVTGSGNLLAGSGAPQSGSVLSGVGGRIPSVKATASQHVDDSVQPGMEAGKEETGGCVGAALAAGCGQRQRR</sequence>
<evidence type="ECO:0000256" key="1">
    <source>
        <dbReference type="SAM" id="MobiDB-lite"/>
    </source>
</evidence>
<dbReference type="Proteomes" id="UP000007752">
    <property type="component" value="Chromosome 4"/>
</dbReference>
<proteinExistence type="predicted"/>
<dbReference type="AlphaFoldDB" id="A3ATM6"/>
<name>A3ATM6_ORYSJ</name>
<evidence type="ECO:0000313" key="2">
    <source>
        <dbReference type="EMBL" id="EAZ30665.1"/>
    </source>
</evidence>
<feature type="compositionally biased region" description="Gly residues" evidence="1">
    <location>
        <begin position="112"/>
        <end position="122"/>
    </location>
</feature>
<gene>
    <name evidence="2" type="ORF">OsJ_14720</name>
</gene>
<feature type="compositionally biased region" description="Gly residues" evidence="1">
    <location>
        <begin position="70"/>
        <end position="85"/>
    </location>
</feature>